<feature type="region of interest" description="Disordered" evidence="1">
    <location>
        <begin position="210"/>
        <end position="246"/>
    </location>
</feature>
<dbReference type="AlphaFoldDB" id="A8P8B4"/>
<accession>A8P8B4</accession>
<feature type="compositionally biased region" description="Basic and acidic residues" evidence="1">
    <location>
        <begin position="212"/>
        <end position="221"/>
    </location>
</feature>
<dbReference type="KEGG" id="cci:CC1G_08916"/>
<dbReference type="VEuPathDB" id="FungiDB:CC1G_08916"/>
<dbReference type="Proteomes" id="UP000001861">
    <property type="component" value="Unassembled WGS sequence"/>
</dbReference>
<comment type="caution">
    <text evidence="2">The sequence shown here is derived from an EMBL/GenBank/DDBJ whole genome shotgun (WGS) entry which is preliminary data.</text>
</comment>
<dbReference type="EMBL" id="AACS02000005">
    <property type="protein sequence ID" value="EAU82304.2"/>
    <property type="molecule type" value="Genomic_DNA"/>
</dbReference>
<gene>
    <name evidence="2" type="ORF">CC1G_08916</name>
</gene>
<evidence type="ECO:0000313" key="2">
    <source>
        <dbReference type="EMBL" id="EAU82304.2"/>
    </source>
</evidence>
<keyword evidence="3" id="KW-1185">Reference proteome</keyword>
<dbReference type="RefSeq" id="XP_001839537.2">
    <property type="nucleotide sequence ID" value="XM_001839485.2"/>
</dbReference>
<feature type="compositionally biased region" description="Basic and acidic residues" evidence="1">
    <location>
        <begin position="12"/>
        <end position="24"/>
    </location>
</feature>
<dbReference type="GeneID" id="6016153"/>
<feature type="region of interest" description="Disordered" evidence="1">
    <location>
        <begin position="259"/>
        <end position="282"/>
    </location>
</feature>
<feature type="compositionally biased region" description="Basic and acidic residues" evidence="1">
    <location>
        <begin position="55"/>
        <end position="67"/>
    </location>
</feature>
<feature type="region of interest" description="Disordered" evidence="1">
    <location>
        <begin position="1"/>
        <end position="26"/>
    </location>
</feature>
<reference evidence="2 3" key="1">
    <citation type="journal article" date="2010" name="Proc. Natl. Acad. Sci. U.S.A.">
        <title>Insights into evolution of multicellular fungi from the assembled chromosomes of the mushroom Coprinopsis cinerea (Coprinus cinereus).</title>
        <authorList>
            <person name="Stajich J.E."/>
            <person name="Wilke S.K."/>
            <person name="Ahren D."/>
            <person name="Au C.H."/>
            <person name="Birren B.W."/>
            <person name="Borodovsky M."/>
            <person name="Burns C."/>
            <person name="Canback B."/>
            <person name="Casselton L.A."/>
            <person name="Cheng C.K."/>
            <person name="Deng J."/>
            <person name="Dietrich F.S."/>
            <person name="Fargo D.C."/>
            <person name="Farman M.L."/>
            <person name="Gathman A.C."/>
            <person name="Goldberg J."/>
            <person name="Guigo R."/>
            <person name="Hoegger P.J."/>
            <person name="Hooker J.B."/>
            <person name="Huggins A."/>
            <person name="James T.Y."/>
            <person name="Kamada T."/>
            <person name="Kilaru S."/>
            <person name="Kodira C."/>
            <person name="Kues U."/>
            <person name="Kupfer D."/>
            <person name="Kwan H.S."/>
            <person name="Lomsadze A."/>
            <person name="Li W."/>
            <person name="Lilly W.W."/>
            <person name="Ma L.J."/>
            <person name="Mackey A.J."/>
            <person name="Manning G."/>
            <person name="Martin F."/>
            <person name="Muraguchi H."/>
            <person name="Natvig D.O."/>
            <person name="Palmerini H."/>
            <person name="Ramesh M.A."/>
            <person name="Rehmeyer C.J."/>
            <person name="Roe B.A."/>
            <person name="Shenoy N."/>
            <person name="Stanke M."/>
            <person name="Ter-Hovhannisyan V."/>
            <person name="Tunlid A."/>
            <person name="Velagapudi R."/>
            <person name="Vision T.J."/>
            <person name="Zeng Q."/>
            <person name="Zolan M.E."/>
            <person name="Pukkila P.J."/>
        </authorList>
    </citation>
    <scope>NUCLEOTIDE SEQUENCE [LARGE SCALE GENOMIC DNA]</scope>
    <source>
        <strain evidence="3">Okayama-7 / 130 / ATCC MYA-4618 / FGSC 9003</strain>
    </source>
</reference>
<name>A8P8B4_COPC7</name>
<dbReference type="HOGENOM" id="CLU_792304_0_0_1"/>
<feature type="region of interest" description="Disordered" evidence="1">
    <location>
        <begin position="55"/>
        <end position="78"/>
    </location>
</feature>
<dbReference type="InParanoid" id="A8P8B4"/>
<sequence>MSTVSEFQNRLSELRRSRERREREWDQEEAEILKEMKRAKELEKAKKIAEEKRNLRAKERKEWKGGKEGGNVSNETIQMGKWEQERLEREAEELLKNPNMRKQPPAVRNASSSAAALRHGCPPLPAQPAVVKHRTARQSKSKQAFRPSIYPCVECESQSPPIVCVRRSEPFVGSSSKGHQRLAPGTACEFCHDTCRRCVPINDPDLVPWQQRTKEDNKGMEPARPGLAKDTASRGTKRSRELAEVGTERATAATKKIRPTTITTTIEKKQDQPASSKVNPADEVKGLKHEMKVLRREFTALKAQVRAGQTSGSISKPAEVIDLTGLDDDEDSEVEVRNHCLRPRTGRIRL</sequence>
<proteinExistence type="predicted"/>
<evidence type="ECO:0000313" key="3">
    <source>
        <dbReference type="Proteomes" id="UP000001861"/>
    </source>
</evidence>
<evidence type="ECO:0000256" key="1">
    <source>
        <dbReference type="SAM" id="MobiDB-lite"/>
    </source>
</evidence>
<protein>
    <submittedName>
        <fullName evidence="2">Uncharacterized protein</fullName>
    </submittedName>
</protein>
<organism evidence="2 3">
    <name type="scientific">Coprinopsis cinerea (strain Okayama-7 / 130 / ATCC MYA-4618 / FGSC 9003)</name>
    <name type="common">Inky cap fungus</name>
    <name type="synonym">Hormographiella aspergillata</name>
    <dbReference type="NCBI Taxonomy" id="240176"/>
    <lineage>
        <taxon>Eukaryota</taxon>
        <taxon>Fungi</taxon>
        <taxon>Dikarya</taxon>
        <taxon>Basidiomycota</taxon>
        <taxon>Agaricomycotina</taxon>
        <taxon>Agaricomycetes</taxon>
        <taxon>Agaricomycetidae</taxon>
        <taxon>Agaricales</taxon>
        <taxon>Agaricineae</taxon>
        <taxon>Psathyrellaceae</taxon>
        <taxon>Coprinopsis</taxon>
    </lineage>
</organism>